<keyword evidence="3" id="KW-1185">Reference proteome</keyword>
<sequence length="162" mass="18504">MIQDENNRLSQELENNHKDQGDLEMLTDEHSILKKELEELKESEITLKEQLSREKAALQLSIHKNSALVAERDQQVETLKSELVTVREESASIKMLQNTVQALEQDKANLQDLVKRLEKDLRARPDNINQTSGDAVLDQLREDKETAESQVCAVALMLQKTN</sequence>
<feature type="region of interest" description="Disordered" evidence="1">
    <location>
        <begin position="1"/>
        <end position="24"/>
    </location>
</feature>
<reference evidence="2 3" key="1">
    <citation type="submission" date="2021-06" db="EMBL/GenBank/DDBJ databases">
        <authorList>
            <person name="Palmer J.M."/>
        </authorList>
    </citation>
    <scope>NUCLEOTIDE SEQUENCE [LARGE SCALE GENOMIC DNA]</scope>
    <source>
        <strain evidence="2 3">XR_2019</strain>
        <tissue evidence="2">Muscle</tissue>
    </source>
</reference>
<comment type="caution">
    <text evidence="2">The sequence shown here is derived from an EMBL/GenBank/DDBJ whole genome shotgun (WGS) entry which is preliminary data.</text>
</comment>
<evidence type="ECO:0000256" key="1">
    <source>
        <dbReference type="SAM" id="MobiDB-lite"/>
    </source>
</evidence>
<accession>A0ABV0VQ45</accession>
<feature type="compositionally biased region" description="Basic and acidic residues" evidence="1">
    <location>
        <begin position="14"/>
        <end position="24"/>
    </location>
</feature>
<proteinExistence type="predicted"/>
<gene>
    <name evidence="2" type="ORF">XENORESO_009564</name>
</gene>
<name>A0ABV0VQ45_9TELE</name>
<evidence type="ECO:0000313" key="3">
    <source>
        <dbReference type="Proteomes" id="UP001444071"/>
    </source>
</evidence>
<protein>
    <submittedName>
        <fullName evidence="2">Uncharacterized protein</fullName>
    </submittedName>
</protein>
<evidence type="ECO:0000313" key="2">
    <source>
        <dbReference type="EMBL" id="MEQ2259301.1"/>
    </source>
</evidence>
<dbReference type="Proteomes" id="UP001444071">
    <property type="component" value="Unassembled WGS sequence"/>
</dbReference>
<dbReference type="EMBL" id="JAHRIM010002979">
    <property type="protein sequence ID" value="MEQ2259301.1"/>
    <property type="molecule type" value="Genomic_DNA"/>
</dbReference>
<organism evidence="2 3">
    <name type="scientific">Xenotaenia resolanae</name>
    <dbReference type="NCBI Taxonomy" id="208358"/>
    <lineage>
        <taxon>Eukaryota</taxon>
        <taxon>Metazoa</taxon>
        <taxon>Chordata</taxon>
        <taxon>Craniata</taxon>
        <taxon>Vertebrata</taxon>
        <taxon>Euteleostomi</taxon>
        <taxon>Actinopterygii</taxon>
        <taxon>Neopterygii</taxon>
        <taxon>Teleostei</taxon>
        <taxon>Neoteleostei</taxon>
        <taxon>Acanthomorphata</taxon>
        <taxon>Ovalentaria</taxon>
        <taxon>Atherinomorphae</taxon>
        <taxon>Cyprinodontiformes</taxon>
        <taxon>Goodeidae</taxon>
        <taxon>Xenotaenia</taxon>
    </lineage>
</organism>